<reference evidence="2" key="2">
    <citation type="submission" date="2020-09" db="EMBL/GenBank/DDBJ databases">
        <authorList>
            <person name="Sun Q."/>
            <person name="Zhou Y."/>
        </authorList>
    </citation>
    <scope>NUCLEOTIDE SEQUENCE</scope>
    <source>
        <strain evidence="2">CGMCC 1.15454</strain>
    </source>
</reference>
<organism evidence="2 3">
    <name type="scientific">Lentibacillus populi</name>
    <dbReference type="NCBI Taxonomy" id="1827502"/>
    <lineage>
        <taxon>Bacteria</taxon>
        <taxon>Bacillati</taxon>
        <taxon>Bacillota</taxon>
        <taxon>Bacilli</taxon>
        <taxon>Bacillales</taxon>
        <taxon>Bacillaceae</taxon>
        <taxon>Lentibacillus</taxon>
    </lineage>
</organism>
<evidence type="ECO:0000256" key="1">
    <source>
        <dbReference type="SAM" id="Phobius"/>
    </source>
</evidence>
<dbReference type="EMBL" id="BMJD01000038">
    <property type="protein sequence ID" value="GGB55035.1"/>
    <property type="molecule type" value="Genomic_DNA"/>
</dbReference>
<name>A0A9W5X6V3_9BACI</name>
<reference evidence="2" key="1">
    <citation type="journal article" date="2014" name="Int. J. Syst. Evol. Microbiol.">
        <title>Complete genome sequence of Corynebacterium casei LMG S-19264T (=DSM 44701T), isolated from a smear-ripened cheese.</title>
        <authorList>
            <consortium name="US DOE Joint Genome Institute (JGI-PGF)"/>
            <person name="Walter F."/>
            <person name="Albersmeier A."/>
            <person name="Kalinowski J."/>
            <person name="Ruckert C."/>
        </authorList>
    </citation>
    <scope>NUCLEOTIDE SEQUENCE</scope>
    <source>
        <strain evidence="2">CGMCC 1.15454</strain>
    </source>
</reference>
<accession>A0A9W5X6V3</accession>
<keyword evidence="1" id="KW-0812">Transmembrane</keyword>
<keyword evidence="1" id="KW-0472">Membrane</keyword>
<protein>
    <submittedName>
        <fullName evidence="2">Uncharacterized protein</fullName>
    </submittedName>
</protein>
<keyword evidence="3" id="KW-1185">Reference proteome</keyword>
<feature type="transmembrane region" description="Helical" evidence="1">
    <location>
        <begin position="23"/>
        <end position="40"/>
    </location>
</feature>
<dbReference type="NCBIfam" id="NF040686">
    <property type="entry name" value="TcpD_dom"/>
    <property type="match status" value="1"/>
</dbReference>
<feature type="transmembrane region" description="Helical" evidence="1">
    <location>
        <begin position="47"/>
        <end position="66"/>
    </location>
</feature>
<dbReference type="InterPro" id="IPR049746">
    <property type="entry name" value="TcpD-like_C"/>
</dbReference>
<sequence>MEFFNHLVLAQANLPTFGGIERWALEIVQQAIVIIIIFLVTKHLAKFKFGAIIVSCIVGGIVYFVVRNWDTVAGWIEAFMNTL</sequence>
<keyword evidence="1" id="KW-1133">Transmembrane helix</keyword>
<dbReference type="RefSeq" id="WP_188725622.1">
    <property type="nucleotide sequence ID" value="NZ_BMJD01000038.1"/>
</dbReference>
<proteinExistence type="predicted"/>
<evidence type="ECO:0000313" key="3">
    <source>
        <dbReference type="Proteomes" id="UP000621492"/>
    </source>
</evidence>
<evidence type="ECO:0000313" key="2">
    <source>
        <dbReference type="EMBL" id="GGB55035.1"/>
    </source>
</evidence>
<dbReference type="Proteomes" id="UP000621492">
    <property type="component" value="Unassembled WGS sequence"/>
</dbReference>
<comment type="caution">
    <text evidence="2">The sequence shown here is derived from an EMBL/GenBank/DDBJ whole genome shotgun (WGS) entry which is preliminary data.</text>
</comment>
<dbReference type="AlphaFoldDB" id="A0A9W5X6V3"/>
<gene>
    <name evidence="2" type="ORF">GCM10011409_35830</name>
</gene>